<dbReference type="RefSeq" id="WP_345434072.1">
    <property type="nucleotide sequence ID" value="NZ_BAABHK010000008.1"/>
</dbReference>
<dbReference type="Gene3D" id="1.10.10.10">
    <property type="entry name" value="Winged helix-like DNA-binding domain superfamily/Winged helix DNA-binding domain"/>
    <property type="match status" value="1"/>
</dbReference>
<organism evidence="5 6">
    <name type="scientific">Actinoallomurus vinaceus</name>
    <dbReference type="NCBI Taxonomy" id="1080074"/>
    <lineage>
        <taxon>Bacteria</taxon>
        <taxon>Bacillati</taxon>
        <taxon>Actinomycetota</taxon>
        <taxon>Actinomycetes</taxon>
        <taxon>Streptosporangiales</taxon>
        <taxon>Thermomonosporaceae</taxon>
        <taxon>Actinoallomurus</taxon>
    </lineage>
</organism>
<proteinExistence type="predicted"/>
<keyword evidence="2" id="KW-0238">DNA-binding</keyword>
<dbReference type="PANTHER" id="PTHR42756:SF1">
    <property type="entry name" value="TRANSCRIPTIONAL REPRESSOR OF EMRAB OPERON"/>
    <property type="match status" value="1"/>
</dbReference>
<dbReference type="PRINTS" id="PR00598">
    <property type="entry name" value="HTHMARR"/>
</dbReference>
<dbReference type="EMBL" id="BAABHK010000008">
    <property type="protein sequence ID" value="GAA4630516.1"/>
    <property type="molecule type" value="Genomic_DNA"/>
</dbReference>
<evidence type="ECO:0000313" key="6">
    <source>
        <dbReference type="Proteomes" id="UP001501442"/>
    </source>
</evidence>
<dbReference type="Pfam" id="PF01047">
    <property type="entry name" value="MarR"/>
    <property type="match status" value="1"/>
</dbReference>
<keyword evidence="1" id="KW-0805">Transcription regulation</keyword>
<evidence type="ECO:0000313" key="5">
    <source>
        <dbReference type="EMBL" id="GAA4630516.1"/>
    </source>
</evidence>
<dbReference type="SUPFAM" id="SSF46785">
    <property type="entry name" value="Winged helix' DNA-binding domain"/>
    <property type="match status" value="1"/>
</dbReference>
<feature type="domain" description="HTH marR-type" evidence="4">
    <location>
        <begin position="11"/>
        <end position="143"/>
    </location>
</feature>
<protein>
    <recommendedName>
        <fullName evidence="4">HTH marR-type domain-containing protein</fullName>
    </recommendedName>
</protein>
<accession>A0ABP8UEW9</accession>
<dbReference type="PROSITE" id="PS50995">
    <property type="entry name" value="HTH_MARR_2"/>
    <property type="match status" value="1"/>
</dbReference>
<evidence type="ECO:0000259" key="4">
    <source>
        <dbReference type="PROSITE" id="PS50995"/>
    </source>
</evidence>
<keyword evidence="3" id="KW-0804">Transcription</keyword>
<dbReference type="PROSITE" id="PS01117">
    <property type="entry name" value="HTH_MARR_1"/>
    <property type="match status" value="1"/>
</dbReference>
<comment type="caution">
    <text evidence="5">The sequence shown here is derived from an EMBL/GenBank/DDBJ whole genome shotgun (WGS) entry which is preliminary data.</text>
</comment>
<dbReference type="InterPro" id="IPR036388">
    <property type="entry name" value="WH-like_DNA-bd_sf"/>
</dbReference>
<dbReference type="PANTHER" id="PTHR42756">
    <property type="entry name" value="TRANSCRIPTIONAL REGULATOR, MARR"/>
    <property type="match status" value="1"/>
</dbReference>
<name>A0ABP8UEW9_9ACTN</name>
<dbReference type="SMART" id="SM00347">
    <property type="entry name" value="HTH_MARR"/>
    <property type="match status" value="1"/>
</dbReference>
<dbReference type="InterPro" id="IPR000835">
    <property type="entry name" value="HTH_MarR-typ"/>
</dbReference>
<evidence type="ECO:0000256" key="3">
    <source>
        <dbReference type="ARBA" id="ARBA00023163"/>
    </source>
</evidence>
<dbReference type="InterPro" id="IPR023187">
    <property type="entry name" value="Tscrpt_reg_MarR-type_CS"/>
</dbReference>
<keyword evidence="6" id="KW-1185">Reference proteome</keyword>
<dbReference type="Proteomes" id="UP001501442">
    <property type="component" value="Unassembled WGS sequence"/>
</dbReference>
<gene>
    <name evidence="5" type="ORF">GCM10023196_056180</name>
</gene>
<sequence>MTTGRQIAADNGPVGYALAHATRAHRAVLQHLTAQLGLHLGQELIIVDIHHNPDTTQAELVQRLGLEQPTIAKALTRMERTGFIQRATDPGDRRVTRLRLTERGEAVVDAVTAAWAETEARATAGLTDEEAQQLIRLLTVVRDNLEQPH</sequence>
<reference evidence="6" key="1">
    <citation type="journal article" date="2019" name="Int. J. Syst. Evol. Microbiol.">
        <title>The Global Catalogue of Microorganisms (GCM) 10K type strain sequencing project: providing services to taxonomists for standard genome sequencing and annotation.</title>
        <authorList>
            <consortium name="The Broad Institute Genomics Platform"/>
            <consortium name="The Broad Institute Genome Sequencing Center for Infectious Disease"/>
            <person name="Wu L."/>
            <person name="Ma J."/>
        </authorList>
    </citation>
    <scope>NUCLEOTIDE SEQUENCE [LARGE SCALE GENOMIC DNA]</scope>
    <source>
        <strain evidence="6">JCM 17939</strain>
    </source>
</reference>
<evidence type="ECO:0000256" key="2">
    <source>
        <dbReference type="ARBA" id="ARBA00023125"/>
    </source>
</evidence>
<evidence type="ECO:0000256" key="1">
    <source>
        <dbReference type="ARBA" id="ARBA00023015"/>
    </source>
</evidence>
<dbReference type="InterPro" id="IPR036390">
    <property type="entry name" value="WH_DNA-bd_sf"/>
</dbReference>